<protein>
    <submittedName>
        <fullName evidence="2">Uncharacterized protein</fullName>
    </submittedName>
</protein>
<name>A0A165QK72_EXIGL</name>
<sequence>MLPPSSKPSRRPSMPKAQLPFVLSAPEASLEDPENLDNGPQIGSTVYNVSAGSTTTTTTTVTFTSTSTTTLPKTGELKNAALDFAVPAIMIVAVAVVVLALFIATGRASHL</sequence>
<feature type="transmembrane region" description="Helical" evidence="1">
    <location>
        <begin position="84"/>
        <end position="104"/>
    </location>
</feature>
<accession>A0A165QK72</accession>
<gene>
    <name evidence="2" type="ORF">EXIGLDRAFT_758062</name>
</gene>
<keyword evidence="1" id="KW-1133">Transmembrane helix</keyword>
<dbReference type="AlphaFoldDB" id="A0A165QK72"/>
<keyword evidence="3" id="KW-1185">Reference proteome</keyword>
<keyword evidence="1" id="KW-0812">Transmembrane</keyword>
<dbReference type="Proteomes" id="UP000077266">
    <property type="component" value="Unassembled WGS sequence"/>
</dbReference>
<dbReference type="EMBL" id="KV425882">
    <property type="protein sequence ID" value="KZW03737.1"/>
    <property type="molecule type" value="Genomic_DNA"/>
</dbReference>
<proteinExistence type="predicted"/>
<evidence type="ECO:0000256" key="1">
    <source>
        <dbReference type="SAM" id="Phobius"/>
    </source>
</evidence>
<evidence type="ECO:0000313" key="3">
    <source>
        <dbReference type="Proteomes" id="UP000077266"/>
    </source>
</evidence>
<organism evidence="2 3">
    <name type="scientific">Exidia glandulosa HHB12029</name>
    <dbReference type="NCBI Taxonomy" id="1314781"/>
    <lineage>
        <taxon>Eukaryota</taxon>
        <taxon>Fungi</taxon>
        <taxon>Dikarya</taxon>
        <taxon>Basidiomycota</taxon>
        <taxon>Agaricomycotina</taxon>
        <taxon>Agaricomycetes</taxon>
        <taxon>Auriculariales</taxon>
        <taxon>Exidiaceae</taxon>
        <taxon>Exidia</taxon>
    </lineage>
</organism>
<keyword evidence="1" id="KW-0472">Membrane</keyword>
<evidence type="ECO:0000313" key="2">
    <source>
        <dbReference type="EMBL" id="KZW03737.1"/>
    </source>
</evidence>
<reference evidence="2 3" key="1">
    <citation type="journal article" date="2016" name="Mol. Biol. Evol.">
        <title>Comparative Genomics of Early-Diverging Mushroom-Forming Fungi Provides Insights into the Origins of Lignocellulose Decay Capabilities.</title>
        <authorList>
            <person name="Nagy L.G."/>
            <person name="Riley R."/>
            <person name="Tritt A."/>
            <person name="Adam C."/>
            <person name="Daum C."/>
            <person name="Floudas D."/>
            <person name="Sun H."/>
            <person name="Yadav J.S."/>
            <person name="Pangilinan J."/>
            <person name="Larsson K.H."/>
            <person name="Matsuura K."/>
            <person name="Barry K."/>
            <person name="Labutti K."/>
            <person name="Kuo R."/>
            <person name="Ohm R.A."/>
            <person name="Bhattacharya S.S."/>
            <person name="Shirouzu T."/>
            <person name="Yoshinaga Y."/>
            <person name="Martin F.M."/>
            <person name="Grigoriev I.V."/>
            <person name="Hibbett D.S."/>
        </authorList>
    </citation>
    <scope>NUCLEOTIDE SEQUENCE [LARGE SCALE GENOMIC DNA]</scope>
    <source>
        <strain evidence="2 3">HHB12029</strain>
    </source>
</reference>
<dbReference type="InParanoid" id="A0A165QK72"/>